<dbReference type="AlphaFoldDB" id="A0A9P0KST1"/>
<sequence>MVEAMNLKKFNVKEAKEKIRSLRNTYLREIVEISKSKSSRSGLEDVYIPTLRRFSTMDRILGTVLKSRENQAIGIPEDVNKGPDFKNQLFASDSAR</sequence>
<dbReference type="OrthoDB" id="8190343at2759"/>
<protein>
    <submittedName>
        <fullName evidence="2">Uncharacterized protein</fullName>
    </submittedName>
</protein>
<accession>A0A9P0KST1</accession>
<feature type="coiled-coil region" evidence="1">
    <location>
        <begin position="5"/>
        <end position="32"/>
    </location>
</feature>
<evidence type="ECO:0000256" key="1">
    <source>
        <dbReference type="SAM" id="Coils"/>
    </source>
</evidence>
<keyword evidence="3" id="KW-1185">Reference proteome</keyword>
<evidence type="ECO:0000313" key="2">
    <source>
        <dbReference type="EMBL" id="CAH1983253.1"/>
    </source>
</evidence>
<gene>
    <name evidence="2" type="ORF">ACAOBT_LOCUS15470</name>
</gene>
<comment type="caution">
    <text evidence="2">The sequence shown here is derived from an EMBL/GenBank/DDBJ whole genome shotgun (WGS) entry which is preliminary data.</text>
</comment>
<reference evidence="2" key="1">
    <citation type="submission" date="2022-03" db="EMBL/GenBank/DDBJ databases">
        <authorList>
            <person name="Sayadi A."/>
        </authorList>
    </citation>
    <scope>NUCLEOTIDE SEQUENCE</scope>
</reference>
<dbReference type="Proteomes" id="UP001152888">
    <property type="component" value="Unassembled WGS sequence"/>
</dbReference>
<keyword evidence="1" id="KW-0175">Coiled coil</keyword>
<proteinExistence type="predicted"/>
<name>A0A9P0KST1_ACAOB</name>
<evidence type="ECO:0000313" key="3">
    <source>
        <dbReference type="Proteomes" id="UP001152888"/>
    </source>
</evidence>
<organism evidence="2 3">
    <name type="scientific">Acanthoscelides obtectus</name>
    <name type="common">Bean weevil</name>
    <name type="synonym">Bruchus obtectus</name>
    <dbReference type="NCBI Taxonomy" id="200917"/>
    <lineage>
        <taxon>Eukaryota</taxon>
        <taxon>Metazoa</taxon>
        <taxon>Ecdysozoa</taxon>
        <taxon>Arthropoda</taxon>
        <taxon>Hexapoda</taxon>
        <taxon>Insecta</taxon>
        <taxon>Pterygota</taxon>
        <taxon>Neoptera</taxon>
        <taxon>Endopterygota</taxon>
        <taxon>Coleoptera</taxon>
        <taxon>Polyphaga</taxon>
        <taxon>Cucujiformia</taxon>
        <taxon>Chrysomeloidea</taxon>
        <taxon>Chrysomelidae</taxon>
        <taxon>Bruchinae</taxon>
        <taxon>Bruchini</taxon>
        <taxon>Acanthoscelides</taxon>
    </lineage>
</organism>
<dbReference type="EMBL" id="CAKOFQ010006936">
    <property type="protein sequence ID" value="CAH1983253.1"/>
    <property type="molecule type" value="Genomic_DNA"/>
</dbReference>